<proteinExistence type="predicted"/>
<evidence type="ECO:0000256" key="3">
    <source>
        <dbReference type="SAM" id="Phobius"/>
    </source>
</evidence>
<dbReference type="Pfam" id="PF00535">
    <property type="entry name" value="Glycos_transf_2"/>
    <property type="match status" value="1"/>
</dbReference>
<keyword evidence="2 5" id="KW-0808">Transferase</keyword>
<keyword evidence="3" id="KW-0812">Transmembrane</keyword>
<evidence type="ECO:0000256" key="2">
    <source>
        <dbReference type="ARBA" id="ARBA00022679"/>
    </source>
</evidence>
<evidence type="ECO:0000256" key="1">
    <source>
        <dbReference type="ARBA" id="ARBA00022676"/>
    </source>
</evidence>
<dbReference type="SUPFAM" id="SSF53448">
    <property type="entry name" value="Nucleotide-diphospho-sugar transferases"/>
    <property type="match status" value="1"/>
</dbReference>
<reference evidence="6" key="1">
    <citation type="submission" date="2015-10" db="EMBL/GenBank/DDBJ databases">
        <title>Draft Genome Sequences of 11 Lactococcus lactis subspecies cremoris strains.</title>
        <authorList>
            <person name="Wels M."/>
            <person name="Backus L."/>
            <person name="Boekhorst J."/>
            <person name="Dijkstra A."/>
            <person name="Beerthuizen M."/>
            <person name="Kelly W."/>
            <person name="Siezen R."/>
            <person name="Bachmann H."/>
            <person name="Van Hijum S."/>
        </authorList>
    </citation>
    <scope>NUCLEOTIDE SEQUENCE [LARGE SCALE GENOMIC DNA]</scope>
    <source>
        <strain evidence="6">N42</strain>
    </source>
</reference>
<evidence type="ECO:0000259" key="4">
    <source>
        <dbReference type="Pfam" id="PF00535"/>
    </source>
</evidence>
<dbReference type="PATRIC" id="fig|1360.107.peg.1316"/>
<dbReference type="PANTHER" id="PTHR22916">
    <property type="entry name" value="GLYCOSYLTRANSFERASE"/>
    <property type="match status" value="1"/>
</dbReference>
<organism evidence="5 6">
    <name type="scientific">Lactococcus lactis subsp. lactis</name>
    <name type="common">Streptococcus lactis</name>
    <dbReference type="NCBI Taxonomy" id="1360"/>
    <lineage>
        <taxon>Bacteria</taxon>
        <taxon>Bacillati</taxon>
        <taxon>Bacillota</taxon>
        <taxon>Bacilli</taxon>
        <taxon>Lactobacillales</taxon>
        <taxon>Streptococcaceae</taxon>
        <taxon>Lactococcus</taxon>
    </lineage>
</organism>
<sequence length="336" mass="38893">MKNITFSLIIPVYNAENFLKSTVNTILNQTYKNIEVILVNDGSQDQSLKIARQMAEKDARVFVVEQKNAGAAVARNNGLALAKGDYILFPDSDDYFTTLKGLEEIATLLDESHADVLFFDCIEVTEKEVQHNFDSNFRRENVFSRSANKGLENMIKANKLTRSAWTKVVNRDFLLQNCIKFPEVSQTEDTGFTADLIFYAKTLDWYEKKFYAYVKHDESITAKRLSTQVVKDSEKVISYAMARVKDMEDLKQKNVYLSYMAYPYMVLLGQAKELAKRDKQTSKQVIKNLKEYSHLLNYDWTPRVSMIRKFYSIFGYYLTVVILGKAMDRIYKRKGI</sequence>
<dbReference type="PANTHER" id="PTHR22916:SF51">
    <property type="entry name" value="GLYCOSYLTRANSFERASE EPSH-RELATED"/>
    <property type="match status" value="1"/>
</dbReference>
<dbReference type="InterPro" id="IPR029044">
    <property type="entry name" value="Nucleotide-diphossugar_trans"/>
</dbReference>
<protein>
    <submittedName>
        <fullName evidence="5">Putative glycosyltransferase</fullName>
    </submittedName>
</protein>
<dbReference type="GO" id="GO:0016757">
    <property type="term" value="F:glycosyltransferase activity"/>
    <property type="evidence" value="ECO:0007669"/>
    <property type="project" value="UniProtKB-KW"/>
</dbReference>
<evidence type="ECO:0000313" key="5">
    <source>
        <dbReference type="EMBL" id="KSU24937.1"/>
    </source>
</evidence>
<dbReference type="Gene3D" id="3.90.550.10">
    <property type="entry name" value="Spore Coat Polysaccharide Biosynthesis Protein SpsA, Chain A"/>
    <property type="match status" value="1"/>
</dbReference>
<accession>A0A0V8EHB9</accession>
<dbReference type="RefSeq" id="WP_217269574.1">
    <property type="nucleotide sequence ID" value="NZ_JABRBQ010000003.1"/>
</dbReference>
<keyword evidence="3" id="KW-1133">Transmembrane helix</keyword>
<dbReference type="EMBL" id="LKLW01000145">
    <property type="protein sequence ID" value="KSU24937.1"/>
    <property type="molecule type" value="Genomic_DNA"/>
</dbReference>
<keyword evidence="1" id="KW-0328">Glycosyltransferase</keyword>
<comment type="caution">
    <text evidence="5">The sequence shown here is derived from an EMBL/GenBank/DDBJ whole genome shotgun (WGS) entry which is preliminary data.</text>
</comment>
<name>A0A0V8EHB9_LACLL</name>
<dbReference type="InterPro" id="IPR001173">
    <property type="entry name" value="Glyco_trans_2-like"/>
</dbReference>
<dbReference type="AlphaFoldDB" id="A0A0V8EHB9"/>
<feature type="transmembrane region" description="Helical" evidence="3">
    <location>
        <begin position="310"/>
        <end position="327"/>
    </location>
</feature>
<keyword evidence="3" id="KW-0472">Membrane</keyword>
<dbReference type="CDD" id="cd00761">
    <property type="entry name" value="Glyco_tranf_GTA_type"/>
    <property type="match status" value="1"/>
</dbReference>
<gene>
    <name evidence="5" type="ORF">N42_2156</name>
</gene>
<dbReference type="Proteomes" id="UP000052991">
    <property type="component" value="Unassembled WGS sequence"/>
</dbReference>
<evidence type="ECO:0000313" key="6">
    <source>
        <dbReference type="Proteomes" id="UP000052991"/>
    </source>
</evidence>
<feature type="domain" description="Glycosyltransferase 2-like" evidence="4">
    <location>
        <begin position="7"/>
        <end position="173"/>
    </location>
</feature>